<evidence type="ECO:0000313" key="1">
    <source>
        <dbReference type="EMBL" id="KKM78838.1"/>
    </source>
</evidence>
<reference evidence="1" key="1">
    <citation type="journal article" date="2015" name="Nature">
        <title>Complex archaea that bridge the gap between prokaryotes and eukaryotes.</title>
        <authorList>
            <person name="Spang A."/>
            <person name="Saw J.H."/>
            <person name="Jorgensen S.L."/>
            <person name="Zaremba-Niedzwiedzka K."/>
            <person name="Martijn J."/>
            <person name="Lind A.E."/>
            <person name="van Eijk R."/>
            <person name="Schleper C."/>
            <person name="Guy L."/>
            <person name="Ettema T.J."/>
        </authorList>
    </citation>
    <scope>NUCLEOTIDE SEQUENCE</scope>
</reference>
<feature type="non-terminal residue" evidence="1">
    <location>
        <position position="1"/>
    </location>
</feature>
<dbReference type="EMBL" id="LAZR01008426">
    <property type="protein sequence ID" value="KKM78838.1"/>
    <property type="molecule type" value="Genomic_DNA"/>
</dbReference>
<organism evidence="1">
    <name type="scientific">marine sediment metagenome</name>
    <dbReference type="NCBI Taxonomy" id="412755"/>
    <lineage>
        <taxon>unclassified sequences</taxon>
        <taxon>metagenomes</taxon>
        <taxon>ecological metagenomes</taxon>
    </lineage>
</organism>
<dbReference type="AlphaFoldDB" id="A0A0F9KA89"/>
<proteinExistence type="predicted"/>
<gene>
    <name evidence="1" type="ORF">LCGC14_1355870</name>
</gene>
<comment type="caution">
    <text evidence="1">The sequence shown here is derived from an EMBL/GenBank/DDBJ whole genome shotgun (WGS) entry which is preliminary data.</text>
</comment>
<accession>A0A0F9KA89</accession>
<sequence>ATIVQLEEGIRAWLKGRWSDSPADQWSALHNIKKQTVASADLDGPALLKELLTSDILPGPHRKRDVVHACNNVLDQMNKATKARPCVRCGTTELGEGWHPYGDTRYCGKCWQERKALIEADAKVVYEEAEEAPDHTVPTLHCSQCGKETWQKNPPDNPEEIFCWHCSPKKAEMIAEDEAQVAKLEAKQAERTAKTEHKNTEALAHIKAYYKDRITKARKEEATPPAYKAQVAAQVTTPACSVHAYSVEALIGQYQDICPDCLRALGKAMIETANEFQN</sequence>
<protein>
    <submittedName>
        <fullName evidence="1">Uncharacterized protein</fullName>
    </submittedName>
</protein>
<name>A0A0F9KA89_9ZZZZ</name>